<dbReference type="InterPro" id="IPR003615">
    <property type="entry name" value="HNH_nuc"/>
</dbReference>
<keyword evidence="2" id="KW-0378">Hydrolase</keyword>
<feature type="domain" description="HNH nuclease" evidence="1">
    <location>
        <begin position="53"/>
        <end position="103"/>
    </location>
</feature>
<keyword evidence="2" id="KW-0540">Nuclease</keyword>
<organism evidence="2 3">
    <name type="scientific">Dactylococcopsis salina (strain PCC 8305)</name>
    <name type="common">Myxobactron salinum</name>
    <dbReference type="NCBI Taxonomy" id="13035"/>
    <lineage>
        <taxon>Bacteria</taxon>
        <taxon>Bacillati</taxon>
        <taxon>Cyanobacteriota</taxon>
        <taxon>Cyanophyceae</taxon>
        <taxon>Nodosilineales</taxon>
        <taxon>Cymatolegaceae</taxon>
        <taxon>Dactylococcopsis</taxon>
    </lineage>
</organism>
<reference evidence="2" key="1">
    <citation type="submission" date="2012-04" db="EMBL/GenBank/DDBJ databases">
        <title>Finished genome of Dactylococcopsis salina PCC 8305.</title>
        <authorList>
            <consortium name="US DOE Joint Genome Institute"/>
            <person name="Gugger M."/>
            <person name="Coursin T."/>
            <person name="Rippka R."/>
            <person name="Tandeau De Marsac N."/>
            <person name="Huntemann M."/>
            <person name="Wei C.-L."/>
            <person name="Han J."/>
            <person name="Detter J.C."/>
            <person name="Han C."/>
            <person name="Tapia R."/>
            <person name="Daligault H."/>
            <person name="Chen A."/>
            <person name="Krypides N."/>
            <person name="Mavromatis K."/>
            <person name="Markowitz V."/>
            <person name="Szeto E."/>
            <person name="Ivanova N."/>
            <person name="Ovchinnikova G."/>
            <person name="Pagani I."/>
            <person name="Pati A."/>
            <person name="Goodwin L."/>
            <person name="Peters L."/>
            <person name="Pitluck S."/>
            <person name="Woyke T."/>
            <person name="Kerfeld C."/>
        </authorList>
    </citation>
    <scope>NUCLEOTIDE SEQUENCE [LARGE SCALE GENOMIC DNA]</scope>
    <source>
        <strain evidence="2">PCC 8305</strain>
    </source>
</reference>
<evidence type="ECO:0000313" key="3">
    <source>
        <dbReference type="Proteomes" id="UP000010482"/>
    </source>
</evidence>
<dbReference type="GO" id="GO:0004519">
    <property type="term" value="F:endonuclease activity"/>
    <property type="evidence" value="ECO:0007669"/>
    <property type="project" value="UniProtKB-KW"/>
</dbReference>
<dbReference type="eggNOG" id="COG1403">
    <property type="taxonomic scope" value="Bacteria"/>
</dbReference>
<dbReference type="RefSeq" id="WP_015228506.1">
    <property type="nucleotide sequence ID" value="NC_019780.1"/>
</dbReference>
<name>K9YRF4_DACS8</name>
<evidence type="ECO:0000259" key="1">
    <source>
        <dbReference type="SMART" id="SM00507"/>
    </source>
</evidence>
<proteinExistence type="predicted"/>
<dbReference type="AlphaFoldDB" id="K9YRF4"/>
<dbReference type="InterPro" id="IPR002711">
    <property type="entry name" value="HNH"/>
</dbReference>
<dbReference type="Proteomes" id="UP000010482">
    <property type="component" value="Chromosome"/>
</dbReference>
<accession>K9YRF4</accession>
<dbReference type="HOGENOM" id="CLU_1882307_0_0_3"/>
<protein>
    <submittedName>
        <fullName evidence="2">Restriction endonuclease</fullName>
    </submittedName>
</protein>
<keyword evidence="3" id="KW-1185">Reference proteome</keyword>
<dbReference type="SMART" id="SM00507">
    <property type="entry name" value="HNHc"/>
    <property type="match status" value="1"/>
</dbReference>
<dbReference type="STRING" id="13035.Dacsa_0737"/>
<dbReference type="Gene3D" id="1.10.30.50">
    <property type="match status" value="1"/>
</dbReference>
<keyword evidence="2" id="KW-0255">Endonuclease</keyword>
<dbReference type="OrthoDB" id="574620at2"/>
<dbReference type="GO" id="GO:0008270">
    <property type="term" value="F:zinc ion binding"/>
    <property type="evidence" value="ECO:0007669"/>
    <property type="project" value="InterPro"/>
</dbReference>
<dbReference type="KEGG" id="dsl:Dacsa_0737"/>
<dbReference type="GO" id="GO:0003676">
    <property type="term" value="F:nucleic acid binding"/>
    <property type="evidence" value="ECO:0007669"/>
    <property type="project" value="InterPro"/>
</dbReference>
<sequence>MSNLENLLKTLEAGTPVLKKLNHYSKQAHIASRDTALDYYIAWRDSAEGKAWKKQKEIEYNYRCPECNCKTPLTIDHKIPRSKAPWLAWDVSNLWLLCYDCNEQKGDKNWSEYLKTVKKKRGNTAYKRLLKLSKC</sequence>
<dbReference type="Pfam" id="PF01844">
    <property type="entry name" value="HNH"/>
    <property type="match status" value="1"/>
</dbReference>
<dbReference type="CDD" id="cd00085">
    <property type="entry name" value="HNHc"/>
    <property type="match status" value="1"/>
</dbReference>
<dbReference type="EMBL" id="CP003944">
    <property type="protein sequence ID" value="AFZ49494.1"/>
    <property type="molecule type" value="Genomic_DNA"/>
</dbReference>
<gene>
    <name evidence="2" type="ORF">Dacsa_0737</name>
</gene>
<evidence type="ECO:0000313" key="2">
    <source>
        <dbReference type="EMBL" id="AFZ49494.1"/>
    </source>
</evidence>